<proteinExistence type="inferred from homology"/>
<comment type="similarity">
    <text evidence="1">Belongs to the aldehyde dehydrogenase family.</text>
</comment>
<dbReference type="PANTHER" id="PTHR43720:SF2">
    <property type="entry name" value="2-AMINOMUCONIC SEMIALDEHYDE DEHYDROGENASE"/>
    <property type="match status" value="1"/>
</dbReference>
<dbReference type="PANTHER" id="PTHR43720">
    <property type="entry name" value="2-AMINOMUCONIC SEMIALDEHYDE DEHYDROGENASE"/>
    <property type="match status" value="1"/>
</dbReference>
<dbReference type="RefSeq" id="WP_201360243.1">
    <property type="nucleotide sequence ID" value="NZ_BNJJ01000002.1"/>
</dbReference>
<feature type="domain" description="Aldehyde dehydrogenase" evidence="4">
    <location>
        <begin position="46"/>
        <end position="389"/>
    </location>
</feature>
<evidence type="ECO:0000259" key="4">
    <source>
        <dbReference type="Pfam" id="PF00171"/>
    </source>
</evidence>
<dbReference type="Pfam" id="PF00171">
    <property type="entry name" value="Aldedh"/>
    <property type="match status" value="1"/>
</dbReference>
<dbReference type="Proteomes" id="UP000635565">
    <property type="component" value="Unassembled WGS sequence"/>
</dbReference>
<gene>
    <name evidence="5" type="ORF">KSZ_05760</name>
</gene>
<evidence type="ECO:0000313" key="5">
    <source>
        <dbReference type="EMBL" id="GHO82570.1"/>
    </source>
</evidence>
<dbReference type="Gene3D" id="3.40.605.10">
    <property type="entry name" value="Aldehyde Dehydrogenase, Chain A, domain 1"/>
    <property type="match status" value="1"/>
</dbReference>
<comment type="caution">
    <text evidence="5">The sequence shown here is derived from an EMBL/GenBank/DDBJ whole genome shotgun (WGS) entry which is preliminary data.</text>
</comment>
<dbReference type="InterPro" id="IPR015590">
    <property type="entry name" value="Aldehyde_DH_dom"/>
</dbReference>
<organism evidence="5 6">
    <name type="scientific">Dictyobacter formicarum</name>
    <dbReference type="NCBI Taxonomy" id="2778368"/>
    <lineage>
        <taxon>Bacteria</taxon>
        <taxon>Bacillati</taxon>
        <taxon>Chloroflexota</taxon>
        <taxon>Ktedonobacteria</taxon>
        <taxon>Ktedonobacterales</taxon>
        <taxon>Dictyobacteraceae</taxon>
        <taxon>Dictyobacter</taxon>
    </lineage>
</organism>
<evidence type="ECO:0000256" key="1">
    <source>
        <dbReference type="ARBA" id="ARBA00009986"/>
    </source>
</evidence>
<accession>A0ABQ3V9H4</accession>
<dbReference type="Gene3D" id="3.40.309.10">
    <property type="entry name" value="Aldehyde Dehydrogenase, Chain A, domain 2"/>
    <property type="match status" value="1"/>
</dbReference>
<keyword evidence="6" id="KW-1185">Reference proteome</keyword>
<name>A0ABQ3V9H4_9CHLR</name>
<dbReference type="SUPFAM" id="SSF53720">
    <property type="entry name" value="ALDH-like"/>
    <property type="match status" value="1"/>
</dbReference>
<keyword evidence="3" id="KW-0520">NAD</keyword>
<sequence>MRVIHELIAVDALGPTGTYRARNRLALSDVAGHPLAELSLVPKLFVTRAMTALRKAEPLPLKVRLDALARAGELFARGTVNGMSALEYQYIVSRMSGTPISIVREAVEGISRHAADMYDSAQQARPIGAVNDWREPNAREGTAVWVRRGHVFAVHAPGNHPGVHGIWLEALALGYRVAVRPSRREPLTPYRLIAALRACGFGDDQVVLLPTDYDEASEILHQADLSMVYGGQEVVDTYTASPTVLPQGPGQSKILLTADADWREYLDMIVDSISHEGGRACVNTTAVLVEGDPTPVAEAIAERLAAIPSLPPEDERAVLTVYSLEAAKKIERYLLAKAAGTRAHLGGEGVVDELGDGSAVLRPAVHQLDRPDASQANIELAFPCVWVAPWTRRAGIAPLKQSLVLTTVTKDEHLLDELLAEPTIKNLYIGNHPTYWIQPGIPHDGYLGEFLMRTKAVIRG</sequence>
<dbReference type="InterPro" id="IPR016162">
    <property type="entry name" value="Ald_DH_N"/>
</dbReference>
<dbReference type="InterPro" id="IPR016161">
    <property type="entry name" value="Ald_DH/histidinol_DH"/>
</dbReference>
<keyword evidence="2" id="KW-0560">Oxidoreductase</keyword>
<evidence type="ECO:0000256" key="3">
    <source>
        <dbReference type="ARBA" id="ARBA00023027"/>
    </source>
</evidence>
<dbReference type="EMBL" id="BNJJ01000002">
    <property type="protein sequence ID" value="GHO82570.1"/>
    <property type="molecule type" value="Genomic_DNA"/>
</dbReference>
<dbReference type="InterPro" id="IPR016163">
    <property type="entry name" value="Ald_DH_C"/>
</dbReference>
<protein>
    <submittedName>
        <fullName evidence="5">Aldehyde dehydrogenase</fullName>
    </submittedName>
</protein>
<reference evidence="5 6" key="1">
    <citation type="journal article" date="2021" name="Int. J. Syst. Evol. Microbiol.">
        <title>Reticulibacter mediterranei gen. nov., sp. nov., within the new family Reticulibacteraceae fam. nov., and Ktedonospora formicarum gen. nov., sp. nov., Ktedonobacter robiniae sp. nov., Dictyobacter formicarum sp. nov. and Dictyobacter arantiisoli sp. nov., belonging to the class Ktedonobacteria.</title>
        <authorList>
            <person name="Yabe S."/>
            <person name="Zheng Y."/>
            <person name="Wang C.M."/>
            <person name="Sakai Y."/>
            <person name="Abe K."/>
            <person name="Yokota A."/>
            <person name="Donadio S."/>
            <person name="Cavaletti L."/>
            <person name="Monciardini P."/>
        </authorList>
    </citation>
    <scope>NUCLEOTIDE SEQUENCE [LARGE SCALE GENOMIC DNA]</scope>
    <source>
        <strain evidence="5 6">SOSP1-9</strain>
    </source>
</reference>
<evidence type="ECO:0000313" key="6">
    <source>
        <dbReference type="Proteomes" id="UP000635565"/>
    </source>
</evidence>
<evidence type="ECO:0000256" key="2">
    <source>
        <dbReference type="ARBA" id="ARBA00023002"/>
    </source>
</evidence>